<dbReference type="Gene3D" id="2.60.40.1120">
    <property type="entry name" value="Carboxypeptidase-like, regulatory domain"/>
    <property type="match status" value="1"/>
</dbReference>
<dbReference type="SUPFAM" id="SSF48452">
    <property type="entry name" value="TPR-like"/>
    <property type="match status" value="1"/>
</dbReference>
<evidence type="ECO:0000313" key="7">
    <source>
        <dbReference type="Proteomes" id="UP000002774"/>
    </source>
</evidence>
<dbReference type="eggNOG" id="COG0823">
    <property type="taxonomic scope" value="Bacteria"/>
</dbReference>
<dbReference type="InterPro" id="IPR011659">
    <property type="entry name" value="WD40"/>
</dbReference>
<dbReference type="STRING" id="714943.Mucpa_0218"/>
<dbReference type="Gene3D" id="2.120.10.30">
    <property type="entry name" value="TolB, C-terminal domain"/>
    <property type="match status" value="1"/>
</dbReference>
<keyword evidence="7" id="KW-1185">Reference proteome</keyword>
<dbReference type="Proteomes" id="UP000002774">
    <property type="component" value="Chromosome"/>
</dbReference>
<dbReference type="InterPro" id="IPR036737">
    <property type="entry name" value="OmpA-like_sf"/>
</dbReference>
<dbReference type="CDD" id="cd07185">
    <property type="entry name" value="OmpA_C-like"/>
    <property type="match status" value="1"/>
</dbReference>
<dbReference type="HOGENOM" id="CLU_014978_1_0_10"/>
<gene>
    <name evidence="6" type="ORF">Mucpa_0218</name>
</gene>
<keyword evidence="2 4" id="KW-0472">Membrane</keyword>
<evidence type="ECO:0000256" key="1">
    <source>
        <dbReference type="ARBA" id="ARBA00004442"/>
    </source>
</evidence>
<dbReference type="PANTHER" id="PTHR30329">
    <property type="entry name" value="STATOR ELEMENT OF FLAGELLAR MOTOR COMPLEX"/>
    <property type="match status" value="1"/>
</dbReference>
<dbReference type="OrthoDB" id="9809364at2"/>
<evidence type="ECO:0000256" key="4">
    <source>
        <dbReference type="PROSITE-ProRule" id="PRU00473"/>
    </source>
</evidence>
<evidence type="ECO:0000256" key="2">
    <source>
        <dbReference type="ARBA" id="ARBA00023136"/>
    </source>
</evidence>
<dbReference type="SUPFAM" id="SSF49464">
    <property type="entry name" value="Carboxypeptidase regulatory domain-like"/>
    <property type="match status" value="1"/>
</dbReference>
<dbReference type="PROSITE" id="PS51123">
    <property type="entry name" value="OMPA_2"/>
    <property type="match status" value="1"/>
</dbReference>
<proteinExistence type="predicted"/>
<dbReference type="InterPro" id="IPR006664">
    <property type="entry name" value="OMP_bac"/>
</dbReference>
<feature type="domain" description="OmpA-like" evidence="5">
    <location>
        <begin position="515"/>
        <end position="630"/>
    </location>
</feature>
<dbReference type="InterPro" id="IPR011042">
    <property type="entry name" value="6-blade_b-propeller_TolB-like"/>
</dbReference>
<dbReference type="SUPFAM" id="SSF103088">
    <property type="entry name" value="OmpA-like"/>
    <property type="match status" value="1"/>
</dbReference>
<keyword evidence="3" id="KW-0998">Cell outer membrane</keyword>
<dbReference type="Pfam" id="PF00691">
    <property type="entry name" value="OmpA"/>
    <property type="match status" value="1"/>
</dbReference>
<dbReference type="RefSeq" id="WP_008503965.1">
    <property type="nucleotide sequence ID" value="NZ_CM001403.1"/>
</dbReference>
<dbReference type="InterPro" id="IPR011990">
    <property type="entry name" value="TPR-like_helical_dom_sf"/>
</dbReference>
<dbReference type="InterPro" id="IPR006665">
    <property type="entry name" value="OmpA-like"/>
</dbReference>
<dbReference type="PANTHER" id="PTHR30329:SF21">
    <property type="entry name" value="LIPOPROTEIN YIAD-RELATED"/>
    <property type="match status" value="1"/>
</dbReference>
<dbReference type="InterPro" id="IPR008969">
    <property type="entry name" value="CarboxyPept-like_regulatory"/>
</dbReference>
<evidence type="ECO:0000313" key="6">
    <source>
        <dbReference type="EMBL" id="EHQ24417.1"/>
    </source>
</evidence>
<dbReference type="Pfam" id="PF07676">
    <property type="entry name" value="PD40"/>
    <property type="match status" value="3"/>
</dbReference>
<dbReference type="Gene3D" id="1.25.40.10">
    <property type="entry name" value="Tetratricopeptide repeat domain"/>
    <property type="match status" value="1"/>
</dbReference>
<accession>H1YFL5</accession>
<dbReference type="GO" id="GO:0009279">
    <property type="term" value="C:cell outer membrane"/>
    <property type="evidence" value="ECO:0007669"/>
    <property type="project" value="UniProtKB-SubCell"/>
</dbReference>
<dbReference type="EMBL" id="CM001403">
    <property type="protein sequence ID" value="EHQ24417.1"/>
    <property type="molecule type" value="Genomic_DNA"/>
</dbReference>
<dbReference type="InterPro" id="IPR050330">
    <property type="entry name" value="Bact_OuterMem_StrucFunc"/>
</dbReference>
<dbReference type="AlphaFoldDB" id="H1YFL5"/>
<sequence>MRTFLTAILICLPSILYSQQRVYTTNNKEALKTYFKARQSLDYLLYDQAITQLTYALSLDPNFLEAQNQLADLLRLGKKYKPAVEHYLKLLAVNAEFNRSVYLNLGESEVNIADYTTAQTHLQKYLQYPNITEANKRYAELLISDCTFSIQAIQHPVPFKPTNLGPEINTKNDEYMPVITADESTLIFTRKINNNEDFYKSTGSKGKWANAVYLSKQINTPNYNEGAQSITQDGQYLFFTGCDRPEGLGKCDIYVSKKQGNDWDIPYDLAFPLNTGNWESQPSISSDGRTLYFVSNRKGGYGGYDIWKSTLTDKGWAEPVNLGPNINTPFDEQSPFIHPDDNTLYFSSNGWPGLGNMDVFISRRGNDGAWQKPDNLGYPINTNADDSGLTLNANGNLAYFSSDNLQGYGGFDIYSFEMPAPLRPQLVTYVKGFVTDAKSKQPIVVNVEIVDLQTSKTVYLNTTDGEGQFLSTLTSGKDYGLNISKKGYLFYSENFSLHGLQNKKQFQITVPLQAIETGNKVILKNIFFDTNKYDIKDESKTELAKLIAFLNDNPSVKIEVSGHTDNVGVDAINQTLSQNRAKAVYQYLIGQHISPNRLVYKGYGKAQPIAPNTNEEGRKLNRRTEFKIII</sequence>
<protein>
    <submittedName>
        <fullName evidence="6">OmpA/MotB domain protein</fullName>
    </submittedName>
</protein>
<evidence type="ECO:0000256" key="3">
    <source>
        <dbReference type="ARBA" id="ARBA00023237"/>
    </source>
</evidence>
<name>H1YFL5_9SPHI</name>
<dbReference type="eggNOG" id="COG2885">
    <property type="taxonomic scope" value="Bacteria"/>
</dbReference>
<comment type="subcellular location">
    <subcellularLocation>
        <location evidence="1">Cell outer membrane</location>
    </subcellularLocation>
</comment>
<organism evidence="6 7">
    <name type="scientific">Mucilaginibacter paludis DSM 18603</name>
    <dbReference type="NCBI Taxonomy" id="714943"/>
    <lineage>
        <taxon>Bacteria</taxon>
        <taxon>Pseudomonadati</taxon>
        <taxon>Bacteroidota</taxon>
        <taxon>Sphingobacteriia</taxon>
        <taxon>Sphingobacteriales</taxon>
        <taxon>Sphingobacteriaceae</taxon>
        <taxon>Mucilaginibacter</taxon>
    </lineage>
</organism>
<dbReference type="PRINTS" id="PR01021">
    <property type="entry name" value="OMPADOMAIN"/>
</dbReference>
<evidence type="ECO:0000259" key="5">
    <source>
        <dbReference type="PROSITE" id="PS51123"/>
    </source>
</evidence>
<dbReference type="Gene3D" id="3.30.1330.60">
    <property type="entry name" value="OmpA-like domain"/>
    <property type="match status" value="1"/>
</dbReference>
<reference evidence="6" key="1">
    <citation type="submission" date="2011-09" db="EMBL/GenBank/DDBJ databases">
        <title>The permanent draft genome of Mucilaginibacter paludis DSM 18603.</title>
        <authorList>
            <consortium name="US DOE Joint Genome Institute (JGI-PGF)"/>
            <person name="Lucas S."/>
            <person name="Han J."/>
            <person name="Lapidus A."/>
            <person name="Bruce D."/>
            <person name="Goodwin L."/>
            <person name="Pitluck S."/>
            <person name="Peters L."/>
            <person name="Kyrpides N."/>
            <person name="Mavromatis K."/>
            <person name="Ivanova N."/>
            <person name="Mikhailova N."/>
            <person name="Held B."/>
            <person name="Detter J.C."/>
            <person name="Tapia R."/>
            <person name="Han C."/>
            <person name="Land M."/>
            <person name="Hauser L."/>
            <person name="Markowitz V."/>
            <person name="Cheng J.-F."/>
            <person name="Hugenholtz P."/>
            <person name="Woyke T."/>
            <person name="Wu D."/>
            <person name="Tindall B."/>
            <person name="Brambilla E."/>
            <person name="Klenk H.-P."/>
            <person name="Eisen J.A."/>
        </authorList>
    </citation>
    <scope>NUCLEOTIDE SEQUENCE [LARGE SCALE GENOMIC DNA]</scope>
    <source>
        <strain evidence="6">DSM 18603</strain>
    </source>
</reference>
<dbReference type="SUPFAM" id="SSF82171">
    <property type="entry name" value="DPP6 N-terminal domain-like"/>
    <property type="match status" value="1"/>
</dbReference>